<dbReference type="PROSITE" id="PS51421">
    <property type="entry name" value="RAS"/>
    <property type="match status" value="1"/>
</dbReference>
<keyword evidence="3" id="KW-0342">GTP-binding</keyword>
<dbReference type="GO" id="GO:0003924">
    <property type="term" value="F:GTPase activity"/>
    <property type="evidence" value="ECO:0007669"/>
    <property type="project" value="InterPro"/>
</dbReference>
<organism evidence="4">
    <name type="scientific">Arcella intermedia</name>
    <dbReference type="NCBI Taxonomy" id="1963864"/>
    <lineage>
        <taxon>Eukaryota</taxon>
        <taxon>Amoebozoa</taxon>
        <taxon>Tubulinea</taxon>
        <taxon>Elardia</taxon>
        <taxon>Arcellinida</taxon>
        <taxon>Sphaerothecina</taxon>
        <taxon>Arcellidae</taxon>
        <taxon>Arcella</taxon>
    </lineage>
</organism>
<dbReference type="Gene3D" id="3.40.50.300">
    <property type="entry name" value="P-loop containing nucleotide triphosphate hydrolases"/>
    <property type="match status" value="1"/>
</dbReference>
<dbReference type="AlphaFoldDB" id="A0A6B2LV61"/>
<dbReference type="SMART" id="SM00173">
    <property type="entry name" value="RAS"/>
    <property type="match status" value="1"/>
</dbReference>
<dbReference type="SUPFAM" id="SSF52540">
    <property type="entry name" value="P-loop containing nucleoside triphosphate hydrolases"/>
    <property type="match status" value="1"/>
</dbReference>
<dbReference type="InterPro" id="IPR001806">
    <property type="entry name" value="Small_GTPase"/>
</dbReference>
<dbReference type="PANTHER" id="PTHR47980">
    <property type="entry name" value="LD44762P"/>
    <property type="match status" value="1"/>
</dbReference>
<keyword evidence="2" id="KW-0547">Nucleotide-binding</keyword>
<comment type="similarity">
    <text evidence="1">Belongs to the small GTPase superfamily. Rab family.</text>
</comment>
<reference evidence="4" key="1">
    <citation type="journal article" date="2020" name="J. Eukaryot. Microbiol.">
        <title>De novo Sequencing, Assembly and Annotation of the Transcriptome for the Free-Living Testate Amoeba Arcella intermedia.</title>
        <authorList>
            <person name="Ribeiro G.M."/>
            <person name="Porfirio-Sousa A.L."/>
            <person name="Maurer-Alcala X.X."/>
            <person name="Katz L.A."/>
            <person name="Lahr D.J.G."/>
        </authorList>
    </citation>
    <scope>NUCLEOTIDE SEQUENCE</scope>
</reference>
<dbReference type="Pfam" id="PF00071">
    <property type="entry name" value="Ras"/>
    <property type="match status" value="1"/>
</dbReference>
<evidence type="ECO:0000256" key="3">
    <source>
        <dbReference type="ARBA" id="ARBA00023134"/>
    </source>
</evidence>
<dbReference type="PROSITE" id="PS51419">
    <property type="entry name" value="RAB"/>
    <property type="match status" value="1"/>
</dbReference>
<dbReference type="EMBL" id="GIBP01011836">
    <property type="protein sequence ID" value="NDV40805.1"/>
    <property type="molecule type" value="Transcribed_RNA"/>
</dbReference>
<evidence type="ECO:0000256" key="1">
    <source>
        <dbReference type="ARBA" id="ARBA00006270"/>
    </source>
</evidence>
<dbReference type="InterPro" id="IPR027417">
    <property type="entry name" value="P-loop_NTPase"/>
</dbReference>
<evidence type="ECO:0000256" key="2">
    <source>
        <dbReference type="ARBA" id="ARBA00022741"/>
    </source>
</evidence>
<evidence type="ECO:0000313" key="4">
    <source>
        <dbReference type="EMBL" id="NDV40805.1"/>
    </source>
</evidence>
<accession>A0A6B2LV61</accession>
<sequence>MKDIDQYDENVHKVLVGNKCDKEKRQVTTEEAQKFADQSKLEYFETSAKNATNVEELFSKMASSIKDKLDS</sequence>
<name>A0A6B2LV61_9EUKA</name>
<dbReference type="InterPro" id="IPR050305">
    <property type="entry name" value="Small_GTPase_Rab"/>
</dbReference>
<protein>
    <submittedName>
        <fullName evidence="4">Uncharacterized protein</fullName>
    </submittedName>
</protein>
<dbReference type="GO" id="GO:0005525">
    <property type="term" value="F:GTP binding"/>
    <property type="evidence" value="ECO:0007669"/>
    <property type="project" value="UniProtKB-KW"/>
</dbReference>
<dbReference type="SMART" id="SM00175">
    <property type="entry name" value="RAB"/>
    <property type="match status" value="1"/>
</dbReference>
<dbReference type="PRINTS" id="PR00449">
    <property type="entry name" value="RASTRNSFRMNG"/>
</dbReference>
<proteinExistence type="inferred from homology"/>